<dbReference type="AlphaFoldDB" id="A0AAV2CAA6"/>
<reference evidence="2 3" key="1">
    <citation type="submission" date="2024-04" db="EMBL/GenBank/DDBJ databases">
        <authorList>
            <person name="Fracassetti M."/>
        </authorList>
    </citation>
    <scope>NUCLEOTIDE SEQUENCE [LARGE SCALE GENOMIC DNA]</scope>
</reference>
<evidence type="ECO:0000313" key="3">
    <source>
        <dbReference type="Proteomes" id="UP001497516"/>
    </source>
</evidence>
<dbReference type="Proteomes" id="UP001497516">
    <property type="component" value="Chromosome 1"/>
</dbReference>
<evidence type="ECO:0000313" key="2">
    <source>
        <dbReference type="EMBL" id="CAL1353194.1"/>
    </source>
</evidence>
<gene>
    <name evidence="2" type="ORF">LTRI10_LOCUS1116</name>
</gene>
<name>A0AAV2CAA6_9ROSI</name>
<evidence type="ECO:0000256" key="1">
    <source>
        <dbReference type="SAM" id="MobiDB-lite"/>
    </source>
</evidence>
<sequence length="75" mass="8081">MAEQQGRGSGRDIAESGSVGERDGRERRRGEGDGGERGSLFAVGCVGKGDGEERRRRGREMASFRAGGREIQGRQ</sequence>
<protein>
    <submittedName>
        <fullName evidence="2">Uncharacterized protein</fullName>
    </submittedName>
</protein>
<dbReference type="EMBL" id="OZ034813">
    <property type="protein sequence ID" value="CAL1353194.1"/>
    <property type="molecule type" value="Genomic_DNA"/>
</dbReference>
<organism evidence="2 3">
    <name type="scientific">Linum trigynum</name>
    <dbReference type="NCBI Taxonomy" id="586398"/>
    <lineage>
        <taxon>Eukaryota</taxon>
        <taxon>Viridiplantae</taxon>
        <taxon>Streptophyta</taxon>
        <taxon>Embryophyta</taxon>
        <taxon>Tracheophyta</taxon>
        <taxon>Spermatophyta</taxon>
        <taxon>Magnoliopsida</taxon>
        <taxon>eudicotyledons</taxon>
        <taxon>Gunneridae</taxon>
        <taxon>Pentapetalae</taxon>
        <taxon>rosids</taxon>
        <taxon>fabids</taxon>
        <taxon>Malpighiales</taxon>
        <taxon>Linaceae</taxon>
        <taxon>Linum</taxon>
    </lineage>
</organism>
<proteinExistence type="predicted"/>
<accession>A0AAV2CAA6</accession>
<keyword evidence="3" id="KW-1185">Reference proteome</keyword>
<feature type="compositionally biased region" description="Basic and acidic residues" evidence="1">
    <location>
        <begin position="49"/>
        <end position="75"/>
    </location>
</feature>
<feature type="compositionally biased region" description="Basic and acidic residues" evidence="1">
    <location>
        <begin position="9"/>
        <end position="36"/>
    </location>
</feature>
<feature type="region of interest" description="Disordered" evidence="1">
    <location>
        <begin position="1"/>
        <end position="75"/>
    </location>
</feature>